<name>A0A916YBX4_9MICO</name>
<dbReference type="GO" id="GO:0030170">
    <property type="term" value="F:pyridoxal phosphate binding"/>
    <property type="evidence" value="ECO:0007669"/>
    <property type="project" value="TreeGrafter"/>
</dbReference>
<dbReference type="RefSeq" id="WP_229731054.1">
    <property type="nucleotide sequence ID" value="NZ_BMHO01000001.1"/>
</dbReference>
<feature type="domain" description="Alanine racemase C-terminal" evidence="5">
    <location>
        <begin position="240"/>
        <end position="345"/>
    </location>
</feature>
<evidence type="ECO:0000259" key="5">
    <source>
        <dbReference type="SMART" id="SM01005"/>
    </source>
</evidence>
<proteinExistence type="predicted"/>
<feature type="modified residue" description="N6-(pyridoxal phosphate)lysine" evidence="4">
    <location>
        <position position="34"/>
    </location>
</feature>
<evidence type="ECO:0000256" key="2">
    <source>
        <dbReference type="ARBA" id="ARBA00022898"/>
    </source>
</evidence>
<dbReference type="EMBL" id="BMHO01000001">
    <property type="protein sequence ID" value="GGD37559.1"/>
    <property type="molecule type" value="Genomic_DNA"/>
</dbReference>
<gene>
    <name evidence="6" type="primary">alr</name>
    <name evidence="6" type="ORF">GCM10010915_17970</name>
</gene>
<keyword evidence="7" id="KW-1185">Reference proteome</keyword>
<dbReference type="Proteomes" id="UP000633205">
    <property type="component" value="Unassembled WGS sequence"/>
</dbReference>
<dbReference type="GO" id="GO:0030632">
    <property type="term" value="P:D-alanine biosynthetic process"/>
    <property type="evidence" value="ECO:0007669"/>
    <property type="project" value="TreeGrafter"/>
</dbReference>
<dbReference type="InterPro" id="IPR001608">
    <property type="entry name" value="Ala_racemase_N"/>
</dbReference>
<evidence type="ECO:0000256" key="1">
    <source>
        <dbReference type="ARBA" id="ARBA00001933"/>
    </source>
</evidence>
<keyword evidence="2 4" id="KW-0663">Pyridoxal phosphate</keyword>
<dbReference type="SUPFAM" id="SSF51419">
    <property type="entry name" value="PLP-binding barrel"/>
    <property type="match status" value="1"/>
</dbReference>
<dbReference type="Gene3D" id="3.20.20.10">
    <property type="entry name" value="Alanine racemase"/>
    <property type="match status" value="1"/>
</dbReference>
<evidence type="ECO:0000256" key="4">
    <source>
        <dbReference type="PIRSR" id="PIRSR600821-50"/>
    </source>
</evidence>
<keyword evidence="3" id="KW-0413">Isomerase</keyword>
<evidence type="ECO:0000256" key="3">
    <source>
        <dbReference type="ARBA" id="ARBA00023235"/>
    </source>
</evidence>
<dbReference type="InterPro" id="IPR029066">
    <property type="entry name" value="PLP-binding_barrel"/>
</dbReference>
<dbReference type="SUPFAM" id="SSF50621">
    <property type="entry name" value="Alanine racemase C-terminal domain-like"/>
    <property type="match status" value="1"/>
</dbReference>
<dbReference type="GO" id="GO:0005829">
    <property type="term" value="C:cytosol"/>
    <property type="evidence" value="ECO:0007669"/>
    <property type="project" value="TreeGrafter"/>
</dbReference>
<dbReference type="InterPro" id="IPR000821">
    <property type="entry name" value="Ala_racemase"/>
</dbReference>
<evidence type="ECO:0000313" key="6">
    <source>
        <dbReference type="EMBL" id="GGD37559.1"/>
    </source>
</evidence>
<dbReference type="Pfam" id="PF00842">
    <property type="entry name" value="Ala_racemase_C"/>
    <property type="match status" value="1"/>
</dbReference>
<dbReference type="GO" id="GO:0009252">
    <property type="term" value="P:peptidoglycan biosynthetic process"/>
    <property type="evidence" value="ECO:0007669"/>
    <property type="project" value="TreeGrafter"/>
</dbReference>
<organism evidence="6 7">
    <name type="scientific">Microbacterium faecale</name>
    <dbReference type="NCBI Taxonomy" id="1804630"/>
    <lineage>
        <taxon>Bacteria</taxon>
        <taxon>Bacillati</taxon>
        <taxon>Actinomycetota</taxon>
        <taxon>Actinomycetes</taxon>
        <taxon>Micrococcales</taxon>
        <taxon>Microbacteriaceae</taxon>
        <taxon>Microbacterium</taxon>
    </lineage>
</organism>
<dbReference type="PANTHER" id="PTHR30511">
    <property type="entry name" value="ALANINE RACEMASE"/>
    <property type="match status" value="1"/>
</dbReference>
<comment type="caution">
    <text evidence="6">The sequence shown here is derived from an EMBL/GenBank/DDBJ whole genome shotgun (WGS) entry which is preliminary data.</text>
</comment>
<sequence length="358" mass="37779">MISAELRVDLDRLRRNVRAVRARMAPAELLVVIKDDAYAQGVEPIVTAALDAGAVWFGGIDLPSAVRAKRTAGDRARVLCWMTLAEAEAEAALRSGLEVGVGDADYLDRIARATETTATCARVHLKIDTGLHRNGVRPEAWNAFCARAAALERAGRIRVVGIWTHIAEASDAEDDASRSAFDDAVTAAERAGLDAEVRHLSASAAAWHRPEFRYDLVRIGAFCYGIRSEHGPDIPGVAPISSLVARVTELGDVATVGVGSVDGYPSSAGGRISVATPGGVRQLVRVDPFSSLVELWDGAAIGDEVIMFGPGDAGEPTPTDLGEATGTVGEEPLLRVSPLVPRVYDKGASPSGETPLSR</sequence>
<dbReference type="PANTHER" id="PTHR30511:SF0">
    <property type="entry name" value="ALANINE RACEMASE, CATABOLIC-RELATED"/>
    <property type="match status" value="1"/>
</dbReference>
<reference evidence="6" key="1">
    <citation type="journal article" date="2014" name="Int. J. Syst. Evol. Microbiol.">
        <title>Complete genome sequence of Corynebacterium casei LMG S-19264T (=DSM 44701T), isolated from a smear-ripened cheese.</title>
        <authorList>
            <consortium name="US DOE Joint Genome Institute (JGI-PGF)"/>
            <person name="Walter F."/>
            <person name="Albersmeier A."/>
            <person name="Kalinowski J."/>
            <person name="Ruckert C."/>
        </authorList>
    </citation>
    <scope>NUCLEOTIDE SEQUENCE</scope>
    <source>
        <strain evidence="6">CGMCC 1.15152</strain>
    </source>
</reference>
<dbReference type="AlphaFoldDB" id="A0A916YBX4"/>
<dbReference type="InterPro" id="IPR009006">
    <property type="entry name" value="Ala_racemase/Decarboxylase_C"/>
</dbReference>
<comment type="cofactor">
    <cofactor evidence="1 4">
        <name>pyridoxal 5'-phosphate</name>
        <dbReference type="ChEBI" id="CHEBI:597326"/>
    </cofactor>
</comment>
<dbReference type="PRINTS" id="PR00992">
    <property type="entry name" value="ALARACEMASE"/>
</dbReference>
<accession>A0A916YBX4</accession>
<protein>
    <submittedName>
        <fullName evidence="6">Alanine racemase</fullName>
    </submittedName>
</protein>
<evidence type="ECO:0000313" key="7">
    <source>
        <dbReference type="Proteomes" id="UP000633205"/>
    </source>
</evidence>
<dbReference type="SMART" id="SM01005">
    <property type="entry name" value="Ala_racemase_C"/>
    <property type="match status" value="1"/>
</dbReference>
<dbReference type="Pfam" id="PF01168">
    <property type="entry name" value="Ala_racemase_N"/>
    <property type="match status" value="1"/>
</dbReference>
<dbReference type="Gene3D" id="2.40.37.10">
    <property type="entry name" value="Lyase, Ornithine Decarboxylase, Chain A, domain 1"/>
    <property type="match status" value="2"/>
</dbReference>
<dbReference type="InterPro" id="IPR011079">
    <property type="entry name" value="Ala_racemase_C"/>
</dbReference>
<reference evidence="6" key="2">
    <citation type="submission" date="2020-09" db="EMBL/GenBank/DDBJ databases">
        <authorList>
            <person name="Sun Q."/>
            <person name="Zhou Y."/>
        </authorList>
    </citation>
    <scope>NUCLEOTIDE SEQUENCE</scope>
    <source>
        <strain evidence="6">CGMCC 1.15152</strain>
    </source>
</reference>
<dbReference type="GO" id="GO:0008784">
    <property type="term" value="F:alanine racemase activity"/>
    <property type="evidence" value="ECO:0007669"/>
    <property type="project" value="InterPro"/>
</dbReference>